<reference evidence="1" key="1">
    <citation type="submission" date="2021-03" db="EMBL/GenBank/DDBJ databases">
        <authorList>
            <consortium name="DOE Joint Genome Institute"/>
            <person name="Ahrendt S."/>
            <person name="Looney B.P."/>
            <person name="Miyauchi S."/>
            <person name="Morin E."/>
            <person name="Drula E."/>
            <person name="Courty P.E."/>
            <person name="Chicoki N."/>
            <person name="Fauchery L."/>
            <person name="Kohler A."/>
            <person name="Kuo A."/>
            <person name="Labutti K."/>
            <person name="Pangilinan J."/>
            <person name="Lipzen A."/>
            <person name="Riley R."/>
            <person name="Andreopoulos W."/>
            <person name="He G."/>
            <person name="Johnson J."/>
            <person name="Barry K.W."/>
            <person name="Grigoriev I.V."/>
            <person name="Nagy L."/>
            <person name="Hibbett D."/>
            <person name="Henrissat B."/>
            <person name="Matheny P.B."/>
            <person name="Labbe J."/>
            <person name="Martin F."/>
        </authorList>
    </citation>
    <scope>NUCLEOTIDE SEQUENCE</scope>
    <source>
        <strain evidence="1">HHB10654</strain>
    </source>
</reference>
<keyword evidence="2" id="KW-1185">Reference proteome</keyword>
<proteinExistence type="predicted"/>
<gene>
    <name evidence="1" type="ORF">BV25DRAFT_1921718</name>
</gene>
<dbReference type="Proteomes" id="UP000814140">
    <property type="component" value="Unassembled WGS sequence"/>
</dbReference>
<dbReference type="EMBL" id="MU277287">
    <property type="protein sequence ID" value="KAI0055573.1"/>
    <property type="molecule type" value="Genomic_DNA"/>
</dbReference>
<comment type="caution">
    <text evidence="1">The sequence shown here is derived from an EMBL/GenBank/DDBJ whole genome shotgun (WGS) entry which is preliminary data.</text>
</comment>
<reference evidence="1" key="2">
    <citation type="journal article" date="2022" name="New Phytol.">
        <title>Evolutionary transition to the ectomycorrhizal habit in the genomes of a hyperdiverse lineage of mushroom-forming fungi.</title>
        <authorList>
            <person name="Looney B."/>
            <person name="Miyauchi S."/>
            <person name="Morin E."/>
            <person name="Drula E."/>
            <person name="Courty P.E."/>
            <person name="Kohler A."/>
            <person name="Kuo A."/>
            <person name="LaButti K."/>
            <person name="Pangilinan J."/>
            <person name="Lipzen A."/>
            <person name="Riley R."/>
            <person name="Andreopoulos W."/>
            <person name="He G."/>
            <person name="Johnson J."/>
            <person name="Nolan M."/>
            <person name="Tritt A."/>
            <person name="Barry K.W."/>
            <person name="Grigoriev I.V."/>
            <person name="Nagy L.G."/>
            <person name="Hibbett D."/>
            <person name="Henrissat B."/>
            <person name="Matheny P.B."/>
            <person name="Labbe J."/>
            <person name="Martin F.M."/>
        </authorList>
    </citation>
    <scope>NUCLEOTIDE SEQUENCE</scope>
    <source>
        <strain evidence="1">HHB10654</strain>
    </source>
</reference>
<organism evidence="1 2">
    <name type="scientific">Artomyces pyxidatus</name>
    <dbReference type="NCBI Taxonomy" id="48021"/>
    <lineage>
        <taxon>Eukaryota</taxon>
        <taxon>Fungi</taxon>
        <taxon>Dikarya</taxon>
        <taxon>Basidiomycota</taxon>
        <taxon>Agaricomycotina</taxon>
        <taxon>Agaricomycetes</taxon>
        <taxon>Russulales</taxon>
        <taxon>Auriscalpiaceae</taxon>
        <taxon>Artomyces</taxon>
    </lineage>
</organism>
<name>A0ACB8SGJ8_9AGAM</name>
<sequence>MSRQHDSPRSAFDDEALLAGELQHIFDFFPGQTPELVGAELRRRMTQRWEFGSRWASAINIIVPNVEHALTRIYTPDTVMLWYSTFRRNQDEVNQAVAIATSGFVGHLKAVEDYTASVEQDFQTHATQANNQATGLSGQLSKLSGATSALQKQHDGLQSTLEDVVSRVIAMEARLPDIQRLSQRVTAIAAQANASSAVGLRNLRGAPGRSEEPNLVRHFAPAGGPKLLMKPRQHERRHSALSNNQRDSSTAPTLAEELSRNISRDGEDSTDSYPDSDSSTTDPQNSPYLSDTSSLDLRLESLSLGPSATSHIKAEGDADLPLGRLPLCGITLSLPELEVTDGAPATLGEIAASNLEAEPDAEVPIRPYSRETTRSLGGSSPLCGALVTPGANALSHVEAEADADLSLGRLALDEFTRSLPEIEPTDCAPATLGEIAASNLEAERDAKVSHAGDTSARERKGRYLGLRKKFGKRSVLTMSSALVREITAISGHLATLASISLFHLLLADVESGELEFSAIGYIKAESTSPQTRHQILLSALNRTRLLSD</sequence>
<protein>
    <submittedName>
        <fullName evidence="1">Uncharacterized protein</fullName>
    </submittedName>
</protein>
<evidence type="ECO:0000313" key="1">
    <source>
        <dbReference type="EMBL" id="KAI0055573.1"/>
    </source>
</evidence>
<accession>A0ACB8SGJ8</accession>
<evidence type="ECO:0000313" key="2">
    <source>
        <dbReference type="Proteomes" id="UP000814140"/>
    </source>
</evidence>